<name>A0A2N3Y3V5_SACSN</name>
<dbReference type="RefSeq" id="WP_010692583.1">
    <property type="nucleotide sequence ID" value="NZ_CP061007.1"/>
</dbReference>
<proteinExistence type="predicted"/>
<feature type="chain" id="PRO_5014672068" description="Beta/gamma crystallin" evidence="1">
    <location>
        <begin position="27"/>
        <end position="112"/>
    </location>
</feature>
<organism evidence="2 3">
    <name type="scientific">Saccharopolyspora spinosa</name>
    <dbReference type="NCBI Taxonomy" id="60894"/>
    <lineage>
        <taxon>Bacteria</taxon>
        <taxon>Bacillati</taxon>
        <taxon>Actinomycetota</taxon>
        <taxon>Actinomycetes</taxon>
        <taxon>Pseudonocardiales</taxon>
        <taxon>Pseudonocardiaceae</taxon>
        <taxon>Saccharopolyspora</taxon>
    </lineage>
</organism>
<evidence type="ECO:0000256" key="1">
    <source>
        <dbReference type="SAM" id="SignalP"/>
    </source>
</evidence>
<keyword evidence="1" id="KW-0732">Signal</keyword>
<comment type="caution">
    <text evidence="2">The sequence shown here is derived from an EMBL/GenBank/DDBJ whole genome shotgun (WGS) entry which is preliminary data.</text>
</comment>
<dbReference type="OrthoDB" id="3542365at2"/>
<evidence type="ECO:0000313" key="2">
    <source>
        <dbReference type="EMBL" id="PKW17570.1"/>
    </source>
</evidence>
<dbReference type="STRING" id="994479.GCA_000194155_00900"/>
<protein>
    <recommendedName>
        <fullName evidence="4">Beta/gamma crystallin</fullName>
    </recommendedName>
</protein>
<sequence>MRLRAIVTAALGTAGLLLTLPGSALAAQGEFIYSFDRSGAVQRDGLFDPAGRFCHRLDLPNRFVPAYRVQNRTDATAVVYLDDSCATDVFYVLRPGESAPAGVKVRSVTFSR</sequence>
<accession>A0A2N3Y3V5</accession>
<reference evidence="2" key="1">
    <citation type="submission" date="2017-12" db="EMBL/GenBank/DDBJ databases">
        <title>Sequencing the genomes of 1000 Actinobacteria strains.</title>
        <authorList>
            <person name="Klenk H.-P."/>
        </authorList>
    </citation>
    <scope>NUCLEOTIDE SEQUENCE [LARGE SCALE GENOMIC DNA]</scope>
    <source>
        <strain evidence="2">DSM 44228</strain>
    </source>
</reference>
<gene>
    <name evidence="2" type="ORF">A8926_5548</name>
</gene>
<dbReference type="Proteomes" id="UP000233786">
    <property type="component" value="Unassembled WGS sequence"/>
</dbReference>
<keyword evidence="3" id="KW-1185">Reference proteome</keyword>
<dbReference type="EMBL" id="PJNB01000001">
    <property type="protein sequence ID" value="PKW17570.1"/>
    <property type="molecule type" value="Genomic_DNA"/>
</dbReference>
<dbReference type="AlphaFoldDB" id="A0A2N3Y3V5"/>
<evidence type="ECO:0008006" key="4">
    <source>
        <dbReference type="Google" id="ProtNLM"/>
    </source>
</evidence>
<feature type="signal peptide" evidence="1">
    <location>
        <begin position="1"/>
        <end position="26"/>
    </location>
</feature>
<evidence type="ECO:0000313" key="3">
    <source>
        <dbReference type="Proteomes" id="UP000233786"/>
    </source>
</evidence>